<proteinExistence type="predicted"/>
<protein>
    <recommendedName>
        <fullName evidence="8">Variable large protein</fullName>
    </recommendedName>
</protein>
<gene>
    <name evidence="10" type="primary">vlp-b_1</name>
    <name evidence="10" type="ordered locus">BDU_2046</name>
</gene>
<evidence type="ECO:0000256" key="3">
    <source>
        <dbReference type="ARBA" id="ARBA00022729"/>
    </source>
</evidence>
<dbReference type="PROSITE" id="PS51257">
    <property type="entry name" value="PROKAR_LIPOPROTEIN"/>
    <property type="match status" value="1"/>
</dbReference>
<evidence type="ECO:0000256" key="5">
    <source>
        <dbReference type="ARBA" id="ARBA00023139"/>
    </source>
</evidence>
<evidence type="ECO:0000256" key="4">
    <source>
        <dbReference type="ARBA" id="ARBA00023136"/>
    </source>
</evidence>
<dbReference type="SUPFAM" id="SSF74748">
    <property type="entry name" value="Variable surface antigen VlsE"/>
    <property type="match status" value="1"/>
</dbReference>
<keyword evidence="11" id="KW-1185">Reference proteome</keyword>
<dbReference type="Proteomes" id="UP000000611">
    <property type="component" value="Plasmid pl70"/>
</dbReference>
<evidence type="ECO:0000256" key="7">
    <source>
        <dbReference type="ARBA" id="ARBA00023288"/>
    </source>
</evidence>
<accession>B5RPC8</accession>
<dbReference type="EMBL" id="CP000990">
    <property type="protein sequence ID" value="ACH94214.1"/>
    <property type="molecule type" value="Genomic_DNA"/>
</dbReference>
<organism evidence="10 11">
    <name type="scientific">Borrelia duttonii (strain Ly)</name>
    <dbReference type="NCBI Taxonomy" id="412419"/>
    <lineage>
        <taxon>Bacteria</taxon>
        <taxon>Pseudomonadati</taxon>
        <taxon>Spirochaetota</taxon>
        <taxon>Spirochaetia</taxon>
        <taxon>Spirochaetales</taxon>
        <taxon>Borreliaceae</taxon>
        <taxon>Borrelia</taxon>
    </lineage>
</organism>
<dbReference type="OrthoDB" id="351099at2"/>
<reference evidence="10 11" key="1">
    <citation type="journal article" date="2008" name="PLoS Genet.">
        <title>The genome of Borrelia recurrentis, the agent of deadly louse-borne relapsing fever, is a degraded subset of tick-borne Borrelia duttonii.</title>
        <authorList>
            <person name="Lescot M."/>
            <person name="Audic S."/>
            <person name="Robert C."/>
            <person name="Nguyen T.T."/>
            <person name="Blanc G."/>
            <person name="Cutler S.J."/>
            <person name="Wincker P."/>
            <person name="Couloux A."/>
            <person name="Claverie J.-M."/>
            <person name="Raoult D."/>
            <person name="Drancourt M."/>
        </authorList>
    </citation>
    <scope>NUCLEOTIDE SEQUENCE [LARGE SCALE GENOMIC DNA]</scope>
    <source>
        <strain evidence="10 11">Ly</strain>
    </source>
</reference>
<evidence type="ECO:0000313" key="10">
    <source>
        <dbReference type="EMBL" id="ACH94214.1"/>
    </source>
</evidence>
<keyword evidence="5 8" id="KW-0564">Palmitate</keyword>
<evidence type="ECO:0000256" key="8">
    <source>
        <dbReference type="RuleBase" id="RU363105"/>
    </source>
</evidence>
<dbReference type="GO" id="GO:0009279">
    <property type="term" value="C:cell outer membrane"/>
    <property type="evidence" value="ECO:0007669"/>
    <property type="project" value="UniProtKB-SubCell"/>
</dbReference>
<keyword evidence="6 8" id="KW-0998">Cell outer membrane</keyword>
<name>B5RPC8_BORDL</name>
<evidence type="ECO:0000313" key="11">
    <source>
        <dbReference type="Proteomes" id="UP000000611"/>
    </source>
</evidence>
<comment type="function">
    <text evidence="1 8">The Vlp and Vsp proteins are antigenically distinct proteins, only one vlp or vsp gene is transcriptionally active at any one time. Switching between these genes is a mechanism of host immune response evasion.</text>
</comment>
<evidence type="ECO:0000256" key="6">
    <source>
        <dbReference type="ARBA" id="ARBA00023237"/>
    </source>
</evidence>
<dbReference type="KEGG" id="bdu:BDU_2046"/>
<keyword evidence="10" id="KW-0614">Plasmid</keyword>
<keyword evidence="3" id="KW-0732">Signal</keyword>
<evidence type="ECO:0000256" key="2">
    <source>
        <dbReference type="ARBA" id="ARBA00004459"/>
    </source>
</evidence>
<keyword evidence="9" id="KW-1133">Transmembrane helix</keyword>
<keyword evidence="4 8" id="KW-0472">Membrane</keyword>
<geneLocation type="plasmid" evidence="10 11">
    <name>pl70</name>
</geneLocation>
<dbReference type="HOGENOM" id="CLU_054711_0_1_12"/>
<dbReference type="Pfam" id="PF00921">
    <property type="entry name" value="Lipoprotein_2"/>
    <property type="match status" value="1"/>
</dbReference>
<dbReference type="RefSeq" id="WP_012539659.1">
    <property type="nucleotide sequence ID" value="NC_011256.1"/>
</dbReference>
<evidence type="ECO:0000256" key="1">
    <source>
        <dbReference type="ARBA" id="ARBA00003932"/>
    </source>
</evidence>
<keyword evidence="7 8" id="KW-0449">Lipoprotein</keyword>
<keyword evidence="9" id="KW-0812">Transmembrane</keyword>
<dbReference type="InterPro" id="IPR000680">
    <property type="entry name" value="Borrelia_lipo"/>
</dbReference>
<feature type="transmembrane region" description="Helical" evidence="9">
    <location>
        <begin position="12"/>
        <end position="31"/>
    </location>
</feature>
<comment type="subcellular location">
    <subcellularLocation>
        <location evidence="2 8">Cell outer membrane</location>
        <topology evidence="2 8">Lipid-anchor</topology>
    </subcellularLocation>
</comment>
<dbReference type="AlphaFoldDB" id="B5RPC8"/>
<evidence type="ECO:0000256" key="9">
    <source>
        <dbReference type="SAM" id="Phobius"/>
    </source>
</evidence>
<sequence length="357" mass="36166">MNIEKKGEGKVRVVILMVMMIVMMMGCNSGGVSGEGKVNLEAKNSFLESLVKIGEGFQEIFAGFGSAIGDVLGFNVVKVGDNRSKVGEHFKKVGEGLTTTKNKLNELKVKISEVKNVDGSTIKVVEDAIKGASDVFEQLIASLTKLAGVTSASVPLGDANNGAVGADKVSVDTVIESVKEIVEVAIDSGIKIVSGSDGGATVVNGNGPNALAGNDNAGAGDKLADEVSKADSWAMIDKIKNAQTKNGAAAAGDAAGELATGTGAAGVTAKTNADLAAAVALKAMTKGGKFSVNNADSVKGAAANAVNKVLVILDVLIGKTVAINLDKIRETVKALKYSETSGIEAGQSGTVQSVVTK</sequence>